<dbReference type="PANTHER" id="PTHR31310:SF7">
    <property type="entry name" value="PA-PHOSPHATASE RELATED-FAMILY PROTEIN DDB_G0268928"/>
    <property type="match status" value="1"/>
</dbReference>
<evidence type="ECO:0000256" key="2">
    <source>
        <dbReference type="ARBA" id="ARBA00022692"/>
    </source>
</evidence>
<dbReference type="InterPro" id="IPR026841">
    <property type="entry name" value="Aur1/Ipt1"/>
</dbReference>
<accession>A0A0D2GQQ1</accession>
<evidence type="ECO:0000256" key="1">
    <source>
        <dbReference type="ARBA" id="ARBA00004141"/>
    </source>
</evidence>
<dbReference type="Pfam" id="PF14378">
    <property type="entry name" value="PAP2_3"/>
    <property type="match status" value="3"/>
</dbReference>
<feature type="transmembrane region" description="Helical" evidence="6">
    <location>
        <begin position="120"/>
        <end position="140"/>
    </location>
</feature>
<sequence>MGAGAFLEPLAVVVLLFGGAWINRAPDSFSSSRSPLTFSAEEDDHDVPDLPLARAVDSGADADIENLHISRSKRSLSPSLLPNQEDKWRERELKIPVLGHRRVVQTPNTAMFRHRLLSRILHKFPFLVEAWYWALIYWVYQLGRAFTALSLVEGTVNVARRHALQVIELEQRLHIFWELPVQKFFMSYPRLMMSINWLYSFIHIPGTIAFLVWLYYYTITRNRLIQRRAAAQSSGKRGDSLPVGSPSGPWLYEARRRTMAVCNLLAFIVFTLWPCMPPRLLSDPEYDGPQAEISKSFGFVDTVHGKEGASSVWTQNRFCNQYAAMPSLHFGYSLLIGVTIMTIPLGPENSQPWKIVHLPIFNNSHPNLAPHIRLPSTRRMLCLAIGFLYPFSILMAIVATANHFILDAVAGSIVCCLGWKFNGVLLNLLVLEDWFLWCLRIHKPVQVPLDAERQAKSSTGLGINRETGGWEPEKRPVVANAA</sequence>
<feature type="domain" description="Inositolphosphotransferase Aur1/Ipt1" evidence="7">
    <location>
        <begin position="252"/>
        <end position="342"/>
    </location>
</feature>
<dbReference type="HOGENOM" id="CLU_035756_0_0_1"/>
<dbReference type="OrthoDB" id="2566866at2759"/>
<proteinExistence type="predicted"/>
<evidence type="ECO:0000256" key="6">
    <source>
        <dbReference type="SAM" id="Phobius"/>
    </source>
</evidence>
<keyword evidence="2 6" id="KW-0812">Transmembrane</keyword>
<dbReference type="EMBL" id="KN846971">
    <property type="protein sequence ID" value="KIW80895.1"/>
    <property type="molecule type" value="Genomic_DNA"/>
</dbReference>
<evidence type="ECO:0000256" key="3">
    <source>
        <dbReference type="ARBA" id="ARBA00022989"/>
    </source>
</evidence>
<evidence type="ECO:0000313" key="8">
    <source>
        <dbReference type="EMBL" id="KIW80895.1"/>
    </source>
</evidence>
<feature type="transmembrane region" description="Helical" evidence="6">
    <location>
        <begin position="408"/>
        <end position="431"/>
    </location>
</feature>
<keyword evidence="9" id="KW-1185">Reference proteome</keyword>
<dbReference type="AlphaFoldDB" id="A0A0D2GQQ1"/>
<protein>
    <submittedName>
        <fullName evidence="8">Unplaced genomic scaffold supercont1.3, whole genome shotgun sequence</fullName>
    </submittedName>
</protein>
<dbReference type="GeneID" id="25303408"/>
<dbReference type="CDD" id="cd03386">
    <property type="entry name" value="PAP2_Aur1_like"/>
    <property type="match status" value="1"/>
</dbReference>
<feature type="transmembrane region" description="Helical" evidence="6">
    <location>
        <begin position="381"/>
        <end position="402"/>
    </location>
</feature>
<feature type="region of interest" description="Disordered" evidence="5">
    <location>
        <begin position="460"/>
        <end position="482"/>
    </location>
</feature>
<evidence type="ECO:0000256" key="4">
    <source>
        <dbReference type="ARBA" id="ARBA00023136"/>
    </source>
</evidence>
<comment type="subcellular location">
    <subcellularLocation>
        <location evidence="1">Membrane</location>
        <topology evidence="1">Multi-pass membrane protein</topology>
    </subcellularLocation>
</comment>
<evidence type="ECO:0000259" key="7">
    <source>
        <dbReference type="Pfam" id="PF14378"/>
    </source>
</evidence>
<gene>
    <name evidence="8" type="ORF">Z517_03918</name>
</gene>
<keyword evidence="3 6" id="KW-1133">Transmembrane helix</keyword>
<feature type="domain" description="Inositolphosphotransferase Aur1/Ipt1" evidence="7">
    <location>
        <begin position="165"/>
        <end position="223"/>
    </location>
</feature>
<evidence type="ECO:0000256" key="5">
    <source>
        <dbReference type="SAM" id="MobiDB-lite"/>
    </source>
</evidence>
<organism evidence="8 9">
    <name type="scientific">Fonsecaea pedrosoi CBS 271.37</name>
    <dbReference type="NCBI Taxonomy" id="1442368"/>
    <lineage>
        <taxon>Eukaryota</taxon>
        <taxon>Fungi</taxon>
        <taxon>Dikarya</taxon>
        <taxon>Ascomycota</taxon>
        <taxon>Pezizomycotina</taxon>
        <taxon>Eurotiomycetes</taxon>
        <taxon>Chaetothyriomycetidae</taxon>
        <taxon>Chaetothyriales</taxon>
        <taxon>Herpotrichiellaceae</taxon>
        <taxon>Fonsecaea</taxon>
    </lineage>
</organism>
<dbReference type="InterPro" id="IPR052185">
    <property type="entry name" value="IPC_Synthase-Related"/>
</dbReference>
<dbReference type="PANTHER" id="PTHR31310">
    <property type="match status" value="1"/>
</dbReference>
<dbReference type="RefSeq" id="XP_013284703.1">
    <property type="nucleotide sequence ID" value="XM_013429249.1"/>
</dbReference>
<dbReference type="Proteomes" id="UP000053029">
    <property type="component" value="Unassembled WGS sequence"/>
</dbReference>
<evidence type="ECO:0000313" key="9">
    <source>
        <dbReference type="Proteomes" id="UP000053029"/>
    </source>
</evidence>
<dbReference type="VEuPathDB" id="FungiDB:Z517_03918"/>
<feature type="transmembrane region" description="Helical" evidence="6">
    <location>
        <begin position="330"/>
        <end position="347"/>
    </location>
</feature>
<feature type="transmembrane region" description="Helical" evidence="6">
    <location>
        <begin position="6"/>
        <end position="23"/>
    </location>
</feature>
<feature type="transmembrane region" description="Helical" evidence="6">
    <location>
        <begin position="258"/>
        <end position="276"/>
    </location>
</feature>
<name>A0A0D2GQQ1_9EURO</name>
<feature type="transmembrane region" description="Helical" evidence="6">
    <location>
        <begin position="197"/>
        <end position="218"/>
    </location>
</feature>
<keyword evidence="4 6" id="KW-0472">Membrane</keyword>
<dbReference type="GO" id="GO:0016020">
    <property type="term" value="C:membrane"/>
    <property type="evidence" value="ECO:0007669"/>
    <property type="project" value="UniProtKB-SubCell"/>
</dbReference>
<reference evidence="8 9" key="1">
    <citation type="submission" date="2015-01" db="EMBL/GenBank/DDBJ databases">
        <title>The Genome Sequence of Fonsecaea pedrosoi CBS 271.37.</title>
        <authorList>
            <consortium name="The Broad Institute Genomics Platform"/>
            <person name="Cuomo C."/>
            <person name="de Hoog S."/>
            <person name="Gorbushina A."/>
            <person name="Stielow B."/>
            <person name="Teixiera M."/>
            <person name="Abouelleil A."/>
            <person name="Chapman S.B."/>
            <person name="Priest M."/>
            <person name="Young S.K."/>
            <person name="Wortman J."/>
            <person name="Nusbaum C."/>
            <person name="Birren B."/>
        </authorList>
    </citation>
    <scope>NUCLEOTIDE SEQUENCE [LARGE SCALE GENOMIC DNA]</scope>
    <source>
        <strain evidence="8 9">CBS 271.37</strain>
    </source>
</reference>
<feature type="domain" description="Inositolphosphotransferase Aur1/Ipt1" evidence="7">
    <location>
        <begin position="380"/>
        <end position="419"/>
    </location>
</feature>